<proteinExistence type="predicted"/>
<dbReference type="EMBL" id="DRMS01000086">
    <property type="protein sequence ID" value="HFC91596.1"/>
    <property type="molecule type" value="Genomic_DNA"/>
</dbReference>
<keyword evidence="1" id="KW-0732">Signal</keyword>
<evidence type="ECO:0000313" key="2">
    <source>
        <dbReference type="EMBL" id="HFC91596.1"/>
    </source>
</evidence>
<dbReference type="AlphaFoldDB" id="A0A7V2WU05"/>
<gene>
    <name evidence="2" type="ORF">ENJ51_02150</name>
</gene>
<feature type="chain" id="PRO_5030692227" evidence="1">
    <location>
        <begin position="20"/>
        <end position="182"/>
    </location>
</feature>
<comment type="caution">
    <text evidence="2">The sequence shown here is derived from an EMBL/GenBank/DDBJ whole genome shotgun (WGS) entry which is preliminary data.</text>
</comment>
<dbReference type="PROSITE" id="PS51257">
    <property type="entry name" value="PROKAR_LIPOPROTEIN"/>
    <property type="match status" value="1"/>
</dbReference>
<reference evidence="2" key="1">
    <citation type="journal article" date="2020" name="mSystems">
        <title>Genome- and Community-Level Interaction Insights into Carbon Utilization and Element Cycling Functions of Hydrothermarchaeota in Hydrothermal Sediment.</title>
        <authorList>
            <person name="Zhou Z."/>
            <person name="Liu Y."/>
            <person name="Xu W."/>
            <person name="Pan J."/>
            <person name="Luo Z.H."/>
            <person name="Li M."/>
        </authorList>
    </citation>
    <scope>NUCLEOTIDE SEQUENCE [LARGE SCALE GENOMIC DNA]</scope>
    <source>
        <strain evidence="2">HyVt-493</strain>
    </source>
</reference>
<feature type="non-terminal residue" evidence="2">
    <location>
        <position position="182"/>
    </location>
</feature>
<dbReference type="InterPro" id="IPR005180">
    <property type="entry name" value="DUF302"/>
</dbReference>
<accession>A0A7V2WU05</accession>
<dbReference type="Proteomes" id="UP000885750">
    <property type="component" value="Unassembled WGS sequence"/>
</dbReference>
<protein>
    <submittedName>
        <fullName evidence="2">DUF302 domain-containing protein</fullName>
    </submittedName>
</protein>
<feature type="signal peptide" evidence="1">
    <location>
        <begin position="1"/>
        <end position="19"/>
    </location>
</feature>
<name>A0A7V2WU05_LEUMU</name>
<dbReference type="SUPFAM" id="SSF103247">
    <property type="entry name" value="TT1751-like"/>
    <property type="match status" value="1"/>
</dbReference>
<dbReference type="Gene3D" id="3.30.310.70">
    <property type="entry name" value="TT1751-like domain"/>
    <property type="match status" value="1"/>
</dbReference>
<dbReference type="InterPro" id="IPR035923">
    <property type="entry name" value="TT1751-like_sf"/>
</dbReference>
<evidence type="ECO:0000256" key="1">
    <source>
        <dbReference type="SAM" id="SignalP"/>
    </source>
</evidence>
<dbReference type="CDD" id="cd14797">
    <property type="entry name" value="DUF302"/>
    <property type="match status" value="1"/>
</dbReference>
<sequence>MKKLLLILFSSLLISTACAEKTVPTDDKATELKPTKMDGPDTKVFDSKRTAPPTSIVITKAGTSFDDINENVRTAITDGGMIVSGTLHISDMLNRTGKDIGFDKNIFKKSEAIEFCSALISHKMAAIHPANVSMCPFTIAIYELNDEPGVVYLSYRRVKLLGDGKKVEDDIVALLQSIVDES</sequence>
<organism evidence="2">
    <name type="scientific">Leucothrix mucor</name>
    <dbReference type="NCBI Taxonomy" id="45248"/>
    <lineage>
        <taxon>Bacteria</taxon>
        <taxon>Pseudomonadati</taxon>
        <taxon>Pseudomonadota</taxon>
        <taxon>Gammaproteobacteria</taxon>
        <taxon>Thiotrichales</taxon>
        <taxon>Thiotrichaceae</taxon>
        <taxon>Leucothrix</taxon>
    </lineage>
</organism>